<proteinExistence type="predicted"/>
<sequence>MHLMVWSSKCGRKKWGVWNSKMRWLSVKEKRMVGQCFRAGMKETESQSKEINWHLRFFSLHVTFESVMNTTRVQKPNSNKMKLATFCGLFTSDTRETPLGRVSHVRLSFGLTIQDPLPGVHP</sequence>
<dbReference type="EMBL" id="CP144696">
    <property type="protein sequence ID" value="WVZ10402.1"/>
    <property type="molecule type" value="Genomic_DNA"/>
</dbReference>
<reference evidence="1 2" key="1">
    <citation type="journal article" date="2023" name="Life. Sci Alliance">
        <title>Evolutionary insights into 3D genome organization and epigenetic landscape of Vigna mungo.</title>
        <authorList>
            <person name="Junaid A."/>
            <person name="Singh B."/>
            <person name="Bhatia S."/>
        </authorList>
    </citation>
    <scope>NUCLEOTIDE SEQUENCE [LARGE SCALE GENOMIC DNA]</scope>
    <source>
        <strain evidence="1">Urdbean</strain>
    </source>
</reference>
<keyword evidence="2" id="KW-1185">Reference proteome</keyword>
<name>A0AAQ3NL30_VIGMU</name>
<organism evidence="1 2">
    <name type="scientific">Vigna mungo</name>
    <name type="common">Black gram</name>
    <name type="synonym">Phaseolus mungo</name>
    <dbReference type="NCBI Taxonomy" id="3915"/>
    <lineage>
        <taxon>Eukaryota</taxon>
        <taxon>Viridiplantae</taxon>
        <taxon>Streptophyta</taxon>
        <taxon>Embryophyta</taxon>
        <taxon>Tracheophyta</taxon>
        <taxon>Spermatophyta</taxon>
        <taxon>Magnoliopsida</taxon>
        <taxon>eudicotyledons</taxon>
        <taxon>Gunneridae</taxon>
        <taxon>Pentapetalae</taxon>
        <taxon>rosids</taxon>
        <taxon>fabids</taxon>
        <taxon>Fabales</taxon>
        <taxon>Fabaceae</taxon>
        <taxon>Papilionoideae</taxon>
        <taxon>50 kb inversion clade</taxon>
        <taxon>NPAAA clade</taxon>
        <taxon>indigoferoid/millettioid clade</taxon>
        <taxon>Phaseoleae</taxon>
        <taxon>Vigna</taxon>
    </lineage>
</organism>
<gene>
    <name evidence="1" type="ORF">V8G54_014932</name>
</gene>
<protein>
    <submittedName>
        <fullName evidence="1">Uncharacterized protein</fullName>
    </submittedName>
</protein>
<dbReference type="Proteomes" id="UP001374535">
    <property type="component" value="Chromosome 5"/>
</dbReference>
<evidence type="ECO:0000313" key="2">
    <source>
        <dbReference type="Proteomes" id="UP001374535"/>
    </source>
</evidence>
<evidence type="ECO:0000313" key="1">
    <source>
        <dbReference type="EMBL" id="WVZ10402.1"/>
    </source>
</evidence>
<dbReference type="AlphaFoldDB" id="A0AAQ3NL30"/>
<accession>A0AAQ3NL30</accession>